<dbReference type="RefSeq" id="WP_208054103.1">
    <property type="nucleotide sequence ID" value="NZ_JAGEMK010000001.1"/>
</dbReference>
<dbReference type="PROSITE" id="PS50231">
    <property type="entry name" value="RICIN_B_LECTIN"/>
    <property type="match status" value="2"/>
</dbReference>
<dbReference type="InterPro" id="IPR035992">
    <property type="entry name" value="Ricin_B-like_lectins"/>
</dbReference>
<dbReference type="SUPFAM" id="SSF50370">
    <property type="entry name" value="Ricin B-like lectins"/>
    <property type="match status" value="1"/>
</dbReference>
<dbReference type="Proteomes" id="UP000664209">
    <property type="component" value="Unassembled WGS sequence"/>
</dbReference>
<comment type="caution">
    <text evidence="2">The sequence shown here is derived from an EMBL/GenBank/DDBJ whole genome shotgun (WGS) entry which is preliminary data.</text>
</comment>
<proteinExistence type="predicted"/>
<keyword evidence="1" id="KW-1133">Transmembrane helix</keyword>
<gene>
    <name evidence="2" type="ORF">J4G33_01385</name>
</gene>
<dbReference type="AlphaFoldDB" id="A0A939LSB8"/>
<dbReference type="EMBL" id="JAGEMK010000001">
    <property type="protein sequence ID" value="MBO1750452.1"/>
    <property type="molecule type" value="Genomic_DNA"/>
</dbReference>
<feature type="transmembrane region" description="Helical" evidence="1">
    <location>
        <begin position="27"/>
        <end position="52"/>
    </location>
</feature>
<keyword evidence="1" id="KW-0472">Membrane</keyword>
<sequence>MITLTTPAARAARCAGMGRALRRDDSGMAMVTTLIAIMLTAMLSILLLGVLLSQLVPTSFARTSSQTVFAAEAGVNAVVGQIRTADSAPDVTNTVYGDTNKLPCTAEGPVGGADDGLRYAATIRYYLESPTGRSESWLASNAMGCTPGSGPTGDPTYALVTSEGLGEGVAGMAAGAGDRTVQVVYEFQITNNNIPGGLIYSYDRRPAYTPDRFCLEAESATVGALVKYVPSVTCGTDDVHQLWLYAKDYRIKLASTTVPGTGQEPLCVTGTPNGATPVLATLQVCVPDTSSSRWNQLFSWEGGAIWRGQQNPISGGYSNFWLSSGVRSDVVNGRYLYVWNQAASNNEWGSFNPDPRVGAGAAGIETIQIVNYLEFGRCFDVTDQDPLKAFMIVYPCKQDPSGGSRLNWNHKWYYAEPTDEVGVSAPQQIYVRNGGSASDRRCLVSPNVDGGYVTLTNACNAAANNQKWVRYANTGNYGDSYTFRDHWGRCISLGDKYDAWSKITVTQCNSGLGQKWNAPPTSIQASLDGYQEIP</sequence>
<organism evidence="2 3">
    <name type="scientific">Actinotalea soli</name>
    <dbReference type="NCBI Taxonomy" id="2819234"/>
    <lineage>
        <taxon>Bacteria</taxon>
        <taxon>Bacillati</taxon>
        <taxon>Actinomycetota</taxon>
        <taxon>Actinomycetes</taxon>
        <taxon>Micrococcales</taxon>
        <taxon>Cellulomonadaceae</taxon>
        <taxon>Actinotalea</taxon>
    </lineage>
</organism>
<reference evidence="2" key="1">
    <citation type="submission" date="2021-03" db="EMBL/GenBank/DDBJ databases">
        <title>Actinotalea soli sp. nov., isolated from soil.</title>
        <authorList>
            <person name="Ping W."/>
            <person name="Zhang J."/>
        </authorList>
    </citation>
    <scope>NUCLEOTIDE SEQUENCE</scope>
    <source>
        <strain evidence="2">BY-33</strain>
    </source>
</reference>
<protein>
    <submittedName>
        <fullName evidence="2">RICIN domain-containing protein</fullName>
    </submittedName>
</protein>
<evidence type="ECO:0000313" key="2">
    <source>
        <dbReference type="EMBL" id="MBO1750452.1"/>
    </source>
</evidence>
<accession>A0A939LSB8</accession>
<evidence type="ECO:0000256" key="1">
    <source>
        <dbReference type="SAM" id="Phobius"/>
    </source>
</evidence>
<evidence type="ECO:0000313" key="3">
    <source>
        <dbReference type="Proteomes" id="UP000664209"/>
    </source>
</evidence>
<name>A0A939LSB8_9CELL</name>
<keyword evidence="3" id="KW-1185">Reference proteome</keyword>
<keyword evidence="1" id="KW-0812">Transmembrane</keyword>
<dbReference type="Gene3D" id="2.80.10.50">
    <property type="match status" value="1"/>
</dbReference>